<dbReference type="AlphaFoldDB" id="A0A4R0JI16"/>
<dbReference type="CDD" id="cd15831">
    <property type="entry name" value="BTAD"/>
    <property type="match status" value="1"/>
</dbReference>
<organism evidence="8 9">
    <name type="scientific">Kribbella pittospori</name>
    <dbReference type="NCBI Taxonomy" id="722689"/>
    <lineage>
        <taxon>Bacteria</taxon>
        <taxon>Bacillati</taxon>
        <taxon>Actinomycetota</taxon>
        <taxon>Actinomycetes</taxon>
        <taxon>Propionibacteriales</taxon>
        <taxon>Kribbellaceae</taxon>
        <taxon>Kribbella</taxon>
    </lineage>
</organism>
<evidence type="ECO:0000313" key="9">
    <source>
        <dbReference type="Proteomes" id="UP000291144"/>
    </source>
</evidence>
<dbReference type="GO" id="GO:0000160">
    <property type="term" value="P:phosphorelay signal transduction system"/>
    <property type="evidence" value="ECO:0007669"/>
    <property type="project" value="InterPro"/>
</dbReference>
<dbReference type="GO" id="GO:0006355">
    <property type="term" value="P:regulation of DNA-templated transcription"/>
    <property type="evidence" value="ECO:0007669"/>
    <property type="project" value="InterPro"/>
</dbReference>
<evidence type="ECO:0000256" key="2">
    <source>
        <dbReference type="ARBA" id="ARBA00023015"/>
    </source>
</evidence>
<evidence type="ECO:0000313" key="8">
    <source>
        <dbReference type="EMBL" id="TCC46149.1"/>
    </source>
</evidence>
<dbReference type="SUPFAM" id="SSF46894">
    <property type="entry name" value="C-terminal effector domain of the bipartite response regulators"/>
    <property type="match status" value="2"/>
</dbReference>
<dbReference type="SUPFAM" id="SSF48452">
    <property type="entry name" value="TPR-like"/>
    <property type="match status" value="1"/>
</dbReference>
<dbReference type="Pfam" id="PF00486">
    <property type="entry name" value="Trans_reg_C"/>
    <property type="match status" value="1"/>
</dbReference>
<dbReference type="EMBL" id="SJKB01000035">
    <property type="protein sequence ID" value="TCC46149.1"/>
    <property type="molecule type" value="Genomic_DNA"/>
</dbReference>
<accession>A0A4R0JI16</accession>
<keyword evidence="2" id="KW-0805">Transcription regulation</keyword>
<evidence type="ECO:0000256" key="6">
    <source>
        <dbReference type="SAM" id="MobiDB-lite"/>
    </source>
</evidence>
<dbReference type="InterPro" id="IPR011990">
    <property type="entry name" value="TPR-like_helical_dom_sf"/>
</dbReference>
<dbReference type="PANTHER" id="PTHR35807:SF1">
    <property type="entry name" value="TRANSCRIPTIONAL REGULATOR REDD"/>
    <property type="match status" value="1"/>
</dbReference>
<comment type="caution">
    <text evidence="8">The sequence shown here is derived from an EMBL/GenBank/DDBJ whole genome shotgun (WGS) entry which is preliminary data.</text>
</comment>
<feature type="region of interest" description="Disordered" evidence="6">
    <location>
        <begin position="1179"/>
        <end position="1203"/>
    </location>
</feature>
<evidence type="ECO:0000259" key="7">
    <source>
        <dbReference type="PROSITE" id="PS51755"/>
    </source>
</evidence>
<dbReference type="InterPro" id="IPR051677">
    <property type="entry name" value="AfsR-DnrI-RedD_regulator"/>
</dbReference>
<evidence type="ECO:0000256" key="1">
    <source>
        <dbReference type="ARBA" id="ARBA00005820"/>
    </source>
</evidence>
<dbReference type="Gene3D" id="1.25.40.10">
    <property type="entry name" value="Tetratricopeptide repeat domain"/>
    <property type="match status" value="1"/>
</dbReference>
<dbReference type="InterPro" id="IPR005158">
    <property type="entry name" value="BTAD"/>
</dbReference>
<dbReference type="PROSITE" id="PS51755">
    <property type="entry name" value="OMPR_PHOB"/>
    <property type="match status" value="1"/>
</dbReference>
<proteinExistence type="inferred from homology"/>
<name>A0A4R0JI16_9ACTN</name>
<dbReference type="RefSeq" id="WP_131367155.1">
    <property type="nucleotide sequence ID" value="NZ_SJKB01000035.1"/>
</dbReference>
<reference evidence="8 9" key="1">
    <citation type="submission" date="2019-02" db="EMBL/GenBank/DDBJ databases">
        <title>Kribbella capetownensis sp. nov. and Kribbella speibonae sp. nov., isolated from soil.</title>
        <authorList>
            <person name="Curtis S.M."/>
            <person name="Norton I."/>
            <person name="Everest G.J."/>
            <person name="Meyers P.R."/>
        </authorList>
    </citation>
    <scope>NUCLEOTIDE SEQUENCE [LARGE SCALE GENOMIC DNA]</scope>
    <source>
        <strain evidence="8 9">NRRL B-24813</strain>
    </source>
</reference>
<dbReference type="InterPro" id="IPR016032">
    <property type="entry name" value="Sig_transdc_resp-reg_C-effctor"/>
</dbReference>
<protein>
    <submittedName>
        <fullName evidence="8">Transcriptional regulator</fullName>
    </submittedName>
</protein>
<dbReference type="Pfam" id="PF03704">
    <property type="entry name" value="BTAD"/>
    <property type="match status" value="1"/>
</dbReference>
<dbReference type="InterPro" id="IPR036388">
    <property type="entry name" value="WH-like_DNA-bd_sf"/>
</dbReference>
<dbReference type="SMART" id="SM01043">
    <property type="entry name" value="BTAD"/>
    <property type="match status" value="1"/>
</dbReference>
<feature type="DNA-binding region" description="OmpR/PhoB-type" evidence="5">
    <location>
        <begin position="1"/>
        <end position="102"/>
    </location>
</feature>
<dbReference type="PANTHER" id="PTHR35807">
    <property type="entry name" value="TRANSCRIPTIONAL REGULATOR REDD-RELATED"/>
    <property type="match status" value="1"/>
</dbReference>
<dbReference type="Gene3D" id="1.10.10.10">
    <property type="entry name" value="Winged helix-like DNA-binding domain superfamily/Winged helix DNA-binding domain"/>
    <property type="match status" value="2"/>
</dbReference>
<dbReference type="InterPro" id="IPR027417">
    <property type="entry name" value="P-loop_NTPase"/>
</dbReference>
<gene>
    <name evidence="8" type="ORF">E0H73_44305</name>
</gene>
<keyword evidence="4" id="KW-0804">Transcription</keyword>
<dbReference type="Pfam" id="PF13191">
    <property type="entry name" value="AAA_16"/>
    <property type="match status" value="1"/>
</dbReference>
<feature type="domain" description="OmpR/PhoB-type" evidence="7">
    <location>
        <begin position="1"/>
        <end position="102"/>
    </location>
</feature>
<keyword evidence="9" id="KW-1185">Reference proteome</keyword>
<dbReference type="SUPFAM" id="SSF52540">
    <property type="entry name" value="P-loop containing nucleoside triphosphate hydrolases"/>
    <property type="match status" value="1"/>
</dbReference>
<evidence type="ECO:0000256" key="3">
    <source>
        <dbReference type="ARBA" id="ARBA00023125"/>
    </source>
</evidence>
<dbReference type="InterPro" id="IPR001867">
    <property type="entry name" value="OmpR/PhoB-type_DNA-bd"/>
</dbReference>
<dbReference type="GO" id="GO:0003677">
    <property type="term" value="F:DNA binding"/>
    <property type="evidence" value="ECO:0007669"/>
    <property type="project" value="UniProtKB-UniRule"/>
</dbReference>
<dbReference type="SMART" id="SM00862">
    <property type="entry name" value="Trans_reg_C"/>
    <property type="match status" value="1"/>
</dbReference>
<dbReference type="OrthoDB" id="134712at2"/>
<dbReference type="Proteomes" id="UP000291144">
    <property type="component" value="Unassembled WGS sequence"/>
</dbReference>
<keyword evidence="3 5" id="KW-0238">DNA-binding</keyword>
<comment type="similarity">
    <text evidence="1">Belongs to the AfsR/DnrI/RedD regulatory family.</text>
</comment>
<evidence type="ECO:0000256" key="5">
    <source>
        <dbReference type="PROSITE-ProRule" id="PRU01091"/>
    </source>
</evidence>
<dbReference type="InterPro" id="IPR041664">
    <property type="entry name" value="AAA_16"/>
</dbReference>
<sequence>MGADQLRISLLGEFTASYGGAALDLGGRRQRAVLAVLVLARGEVVPAERLADAVWGEHAPGNTAGALQSYVSHLRRSLQPGSPARARSAIVVREGPGYAVRLPSDAVDAWRFETLLKKTTGSPADAAADLHDALALWRGPALVEYADEPWAGAEIARLTELRAVARERLVAARLDLGEAALVVAELEGMVAEEPLREERWRLLALGLYRAHRQADALAALRRARETLADELGVDPGPALRELEAQVLAQSPGLAAAGQPREEPVQANGRATTADRNGLVDRDRELAALRSMLDGLAGGQPGLLLFEGPAGIGKTRLLAEARKLAAERSVRVLSARGSALESAFAFGVVRQLFEGQLGDPARRDELLRGAAAGAGAVFDITDSGRAEGFAVLHGLYWLAVNLTTGGPLVLAVDDAQWCDGASLRFLAYLVRRLASVPVLVLATLRTGEQHDDEDLIAELALEPDALVVRPAPLSTEATAELVERRLGVRPAPLFVTACERTTAGNPFLLCQLLQALAADGVRPDASHADRVVAVGSRAVSSRVLLQLRRLPPDVVVVARAASVLGDGAALPAVAALAGVTEARTAEALAVLARAEIVRDEQPVAFAHPLVRDAVYQAQPAAERELCHERAASVLRDARTSDELVAAHLLLAPPRGDESVVTLLRTAAREAAERGASESAVTYLRRALVELPVGSGRRDVVLELGMREASVDGGAAVEHLVHAYRLQDHPRVRSEIAIAAASTQVFASPPGVATTFAREAAAELPDGLADQRQALIAIQRISGFMHGISDGWHTPAQEPEGQGAGARMLAATVALEAVLAGRDRERAIAMARFALDGDHLIAVDDGLFWVNAAAVRILSDDDIGDFWSRARAASHARGSLFAALSTSLWEGFWQWRRGELHEALACLRAALDQDRLWGGTRVGEPFARAFQIGCQLDRGDLEAARRAADALAAGAVAGEGGRVYQQAVARLRVAEGRCEEALVVLGNPQPGIDGIDIVNPVWNPWRSIKAAALFGLGRTSEAIETAEEELALLRIWGAPSFLGRALCTLGELRGRAGIDNLVEAVDLLSATTAAVDLARAKCALGSHPDVGGVDAIALLEDASRMAQERGAGQVRERALAELERRGRRIELSTDDVPRLSRTDRQILDLTAAGLDVHEVAQRLFVTPGTVRDVLDGAGFTAGPSGSRISQVGRVTMTHDQNGRLQ</sequence>
<evidence type="ECO:0000256" key="4">
    <source>
        <dbReference type="ARBA" id="ARBA00023163"/>
    </source>
</evidence>